<organism evidence="3 4">
    <name type="scientific">Segatella bryantii</name>
    <name type="common">Prevotella bryantii</name>
    <dbReference type="NCBI Taxonomy" id="77095"/>
    <lineage>
        <taxon>Bacteria</taxon>
        <taxon>Pseudomonadati</taxon>
        <taxon>Bacteroidota</taxon>
        <taxon>Bacteroidia</taxon>
        <taxon>Bacteroidales</taxon>
        <taxon>Prevotellaceae</taxon>
        <taxon>Segatella</taxon>
    </lineage>
</organism>
<evidence type="ECO:0000313" key="4">
    <source>
        <dbReference type="Proteomes" id="UP000216189"/>
    </source>
</evidence>
<dbReference type="SUPFAM" id="SSF49464">
    <property type="entry name" value="Carboxypeptidase regulatory domain-like"/>
    <property type="match status" value="1"/>
</dbReference>
<dbReference type="SUPFAM" id="SSF48239">
    <property type="entry name" value="Terpenoid cyclases/Protein prenyltransferases"/>
    <property type="match status" value="1"/>
</dbReference>
<comment type="caution">
    <text evidence="3">The sequence shown here is derived from an EMBL/GenBank/DDBJ whole genome shotgun (WGS) entry which is preliminary data.</text>
</comment>
<dbReference type="InterPro" id="IPR008969">
    <property type="entry name" value="CarboxyPept-like_regulatory"/>
</dbReference>
<dbReference type="Pfam" id="PF01835">
    <property type="entry name" value="MG2"/>
    <property type="match status" value="1"/>
</dbReference>
<accession>A0ABX4EGZ1</accession>
<dbReference type="Proteomes" id="UP000216189">
    <property type="component" value="Unassembled WGS sequence"/>
</dbReference>
<dbReference type="InterPro" id="IPR051802">
    <property type="entry name" value="YfhM-like"/>
</dbReference>
<dbReference type="Gene3D" id="1.50.10.20">
    <property type="match status" value="1"/>
</dbReference>
<name>A0ABX4EGZ1_SEGBR</name>
<protein>
    <recommendedName>
        <fullName evidence="2">Alpha-2-macroglobulin domain-containing protein</fullName>
    </recommendedName>
</protein>
<dbReference type="Pfam" id="PF17973">
    <property type="entry name" value="bMG10"/>
    <property type="match status" value="1"/>
</dbReference>
<sequence>MNENLNERYRMKDFRKLLFLILMCLLPFAINAQSYQDGWKEVDEAARRDLPRNELKALDKIIKKATRQKNYGQLMSAELVKLSVRRTLEPDSVKGIYANYRKTADLLDKKNPALAAIYYAVVSDKKKALAHLDVLAAIRHENYVPLVNIGVSSSIFNHDLLHVIGFYFNAYDEMSAYYQRKGNKLGAFIVEGLGLIKKGDYRQVDALIKAHPEFDESVWLAGKRAERISKSIDRGHYADSVVRCHPHNRYVNILRNQVNDCMYPRANISISRTILSPLDSIKMDITTRNIHQLKFEVRRLINDTTVNEKVEMEQTININVDDVFQSIKQNYSLPSLPIGWYEIRAIGDDYQASVAKCQVKITALYLLATKLPGNKYRMVVVDRKTGKPVSKASIHTYMSSTHKPGTVYTCDEKGEVLIDAPANYNTQVRYAPVLGRDTYCPAELLYPSFYSNVSAENHNDVDNIRCHTMTDRAIYRPGQKVHLAATVYSDASKGKMKTIENIPIGVIVSNADDQEVDTLIANTDAYGTIAVEYQLPKNAKTGHWSLMVTNDVKNFAEDTESFVSTHQGVYIHKRFSQNIDFSVEEYKRPTFTAEWISPKEAYCQGDTITLKGKASTFADNAVQGARVVYSVGNNSKDTTITDNKGIFSVRVPIHSTATYEWGRRVTVRATVTDVSGESHEAQISLPVRKSPARLSVMVNDGGETVTQDSLRIMITRKNLSDQPIAGSAFWYLVPQGKTTKIEAGDAIRKVKANQTFTISTRALQMHTGDYILYAICEGDTSQTDIRVVNLADKHLCTSSDIWLYADHVGYKSTKDAIRVQYGSSRKNVTFFYTLASSRQILKKEQLSCDSSLQVLTIPYDKSMGDLAILTLAMVKDGKVYQMEKQLTGPRESEPKLQVTWSTFRDKLQPGEKETWKMNVRYPNGKPADAQLTGTMFDQALDYLKEYYTMDVPTFTPYITSSWSGLTNHYDSDHLFHYFPYHPESDLSFSAFRRNLMQGRVGLDDIALLKSADEGKYDAGKVGLIMGVVTDMEGNPLIGATVKSKDNTKSAITDVNGQFKIASQHALELVFSFVDFMSEKIVAQPGASLRVRLRESGNRQKDAPVVGYGVRKKNFAVNRAVSADVMNAAMAADNSIMIRGSKLQVESAATPASSNHVSEEILPSVSPRTNFSELAFWQPQLVTDKKGRINLTFTLPESITAWRFIGWAHDKHMRTGWANAMVKAQKAFVIQPNMPRFMRRGDSGELVSRIVNTSEQNQKGTIVMQLLDPATEEVIYEEKKPFVVNAQQTTSAVFTIDLRKSDTIKDGVICKIVAATADGTADGEQHYLAILPNKEIITKSMAVRIKRGETATVPVEKLFGKNASQRKLTIETTENPIWYAVQALGGLTLPKYEDAFSQLSSFYANSLIAKIGSQFDNDSIFIKMLGTAANPDTLRHRIDEAASKLGNLQHNDGRWSWFSGMPGNDYMTIMIAEQLVHLNQLIGAGQSTRLPVLTASITNAETMLRQAMPVIDKCISDEAKTMRKKEAEERQRTKGRVKSLPYIPYEMVNHALYVRAMAGGVESDSLKSDIDYLMSKIIDRPDQLTIYGKAILANVLDKRGEKQYAREFLESIRQYSVKTPMMGVYFDTSKAHSSWYDYKLPTVSMALEAFHKIAPSDTAMLVGMQTYLLEEKRTQEWDTQINSVNAIYALLLDNMKDMHESEGVVHVAMDGKSVAMGDATAIVGFCKTELKEPKGKMLTIQSDPYPVAQHNKSIVAGMSWGSVYAQFEQPVADIDASFSSGFTISRRLEFADSTKTPTVGDKVREVIIIHAERNFDYVRVTSNHAASLEPVKQLSGYDWRFNCYVSPYDSHTDYFFNTMPKGDYTLITEYYIDRKGEYQNGSCSVQSVYAPVFKAYASQR</sequence>
<dbReference type="InterPro" id="IPR008930">
    <property type="entry name" value="Terpenoid_cyclase/PrenylTrfase"/>
</dbReference>
<dbReference type="Gene3D" id="2.60.40.1930">
    <property type="match status" value="1"/>
</dbReference>
<dbReference type="SMART" id="SM01360">
    <property type="entry name" value="A2M"/>
    <property type="match status" value="1"/>
</dbReference>
<keyword evidence="4" id="KW-1185">Reference proteome</keyword>
<dbReference type="Gene3D" id="2.20.130.20">
    <property type="match status" value="1"/>
</dbReference>
<dbReference type="InterPro" id="IPR002890">
    <property type="entry name" value="MG2"/>
</dbReference>
<evidence type="ECO:0000313" key="3">
    <source>
        <dbReference type="EMBL" id="OYP54874.1"/>
    </source>
</evidence>
<feature type="domain" description="Alpha-2-macroglobulin" evidence="2">
    <location>
        <begin position="1173"/>
        <end position="1263"/>
    </location>
</feature>
<dbReference type="Pfam" id="PF13715">
    <property type="entry name" value="CarbopepD_reg_2"/>
    <property type="match status" value="1"/>
</dbReference>
<dbReference type="PANTHER" id="PTHR40094:SF1">
    <property type="entry name" value="UBIQUITIN DOMAIN-CONTAINING PROTEIN"/>
    <property type="match status" value="1"/>
</dbReference>
<dbReference type="Pfam" id="PF00207">
    <property type="entry name" value="A2M"/>
    <property type="match status" value="1"/>
</dbReference>
<gene>
    <name evidence="3" type="ORF">CIK91_08075</name>
</gene>
<reference evidence="3 4" key="1">
    <citation type="submission" date="2017-08" db="EMBL/GenBank/DDBJ databases">
        <title>Comparative genomics of non-oral Prevotella species.</title>
        <authorList>
            <person name="Accetto T."/>
            <person name="Nograsek B."/>
            <person name="Avgustin G."/>
        </authorList>
    </citation>
    <scope>NUCLEOTIDE SEQUENCE [LARGE SCALE GENOMIC DNA]</scope>
    <source>
        <strain evidence="3 4">TC1-1</strain>
    </source>
</reference>
<dbReference type="InterPro" id="IPR041246">
    <property type="entry name" value="Bact_MG10"/>
</dbReference>
<dbReference type="InterPro" id="IPR001599">
    <property type="entry name" value="Macroglobln_a2"/>
</dbReference>
<dbReference type="PANTHER" id="PTHR40094">
    <property type="entry name" value="ALPHA-2-MACROGLOBULIN HOMOLOG"/>
    <property type="match status" value="1"/>
</dbReference>
<evidence type="ECO:0000256" key="1">
    <source>
        <dbReference type="ARBA" id="ARBA00010556"/>
    </source>
</evidence>
<comment type="similarity">
    <text evidence="1">Belongs to the protease inhibitor I39 (alpha-2-macroglobulin) family. Bacterial alpha-2-macroglobulin subfamily.</text>
</comment>
<evidence type="ECO:0000259" key="2">
    <source>
        <dbReference type="SMART" id="SM01360"/>
    </source>
</evidence>
<dbReference type="EMBL" id="NPJF01000037">
    <property type="protein sequence ID" value="OYP54874.1"/>
    <property type="molecule type" value="Genomic_DNA"/>
</dbReference>
<proteinExistence type="inferred from homology"/>